<evidence type="ECO:0000313" key="1">
    <source>
        <dbReference type="EMBL" id="KAI5682098.1"/>
    </source>
</evidence>
<reference evidence="2" key="1">
    <citation type="journal article" date="2023" name="Nat. Plants">
        <title>Single-cell RNA sequencing provides a high-resolution roadmap for understanding the multicellular compartmentation of specialized metabolism.</title>
        <authorList>
            <person name="Sun S."/>
            <person name="Shen X."/>
            <person name="Li Y."/>
            <person name="Li Y."/>
            <person name="Wang S."/>
            <person name="Li R."/>
            <person name="Zhang H."/>
            <person name="Shen G."/>
            <person name="Guo B."/>
            <person name="Wei J."/>
            <person name="Xu J."/>
            <person name="St-Pierre B."/>
            <person name="Chen S."/>
            <person name="Sun C."/>
        </authorList>
    </citation>
    <scope>NUCLEOTIDE SEQUENCE [LARGE SCALE GENOMIC DNA]</scope>
</reference>
<dbReference type="Proteomes" id="UP001060085">
    <property type="component" value="Linkage Group LG01"/>
</dbReference>
<proteinExistence type="predicted"/>
<accession>A0ACC0CBC5</accession>
<sequence>MADGSYEKGRMCFWGHVKELGRSISRESWNKRLNHFGSWNLDETWSTWRMDTRTVPHDSTVSPKFLTVGRWPLGESGSRPCFKILGKDGDLEIEQQVRRAALEDFLSDFLDLVLTFRLTLLILVETRSLSSKVMNILETTQYDTVTASDSNGFSGGI</sequence>
<evidence type="ECO:0000313" key="2">
    <source>
        <dbReference type="Proteomes" id="UP001060085"/>
    </source>
</evidence>
<organism evidence="1 2">
    <name type="scientific">Catharanthus roseus</name>
    <name type="common">Madagascar periwinkle</name>
    <name type="synonym">Vinca rosea</name>
    <dbReference type="NCBI Taxonomy" id="4058"/>
    <lineage>
        <taxon>Eukaryota</taxon>
        <taxon>Viridiplantae</taxon>
        <taxon>Streptophyta</taxon>
        <taxon>Embryophyta</taxon>
        <taxon>Tracheophyta</taxon>
        <taxon>Spermatophyta</taxon>
        <taxon>Magnoliopsida</taxon>
        <taxon>eudicotyledons</taxon>
        <taxon>Gunneridae</taxon>
        <taxon>Pentapetalae</taxon>
        <taxon>asterids</taxon>
        <taxon>lamiids</taxon>
        <taxon>Gentianales</taxon>
        <taxon>Apocynaceae</taxon>
        <taxon>Rauvolfioideae</taxon>
        <taxon>Vinceae</taxon>
        <taxon>Catharanthinae</taxon>
        <taxon>Catharanthus</taxon>
    </lineage>
</organism>
<protein>
    <submittedName>
        <fullName evidence="1">Uncharacterized protein</fullName>
    </submittedName>
</protein>
<dbReference type="EMBL" id="CM044701">
    <property type="protein sequence ID" value="KAI5682098.1"/>
    <property type="molecule type" value="Genomic_DNA"/>
</dbReference>
<gene>
    <name evidence="1" type="ORF">M9H77_03326</name>
</gene>
<name>A0ACC0CBC5_CATRO</name>
<comment type="caution">
    <text evidence="1">The sequence shown here is derived from an EMBL/GenBank/DDBJ whole genome shotgun (WGS) entry which is preliminary data.</text>
</comment>
<keyword evidence="2" id="KW-1185">Reference proteome</keyword>